<dbReference type="InterPro" id="IPR013761">
    <property type="entry name" value="SAM/pointed_sf"/>
</dbReference>
<dbReference type="InterPro" id="IPR021139">
    <property type="entry name" value="NYN"/>
</dbReference>
<evidence type="ECO:0000313" key="2">
    <source>
        <dbReference type="EMBL" id="CAG8604009.1"/>
    </source>
</evidence>
<feature type="domain" description="NYN" evidence="1">
    <location>
        <begin position="102"/>
        <end position="239"/>
    </location>
</feature>
<name>A0A9N9CJF5_9GLOM</name>
<dbReference type="GO" id="GO:0004540">
    <property type="term" value="F:RNA nuclease activity"/>
    <property type="evidence" value="ECO:0007669"/>
    <property type="project" value="InterPro"/>
</dbReference>
<dbReference type="Pfam" id="PF01936">
    <property type="entry name" value="NYN"/>
    <property type="match status" value="1"/>
</dbReference>
<keyword evidence="3" id="KW-1185">Reference proteome</keyword>
<dbReference type="Gene3D" id="1.10.150.50">
    <property type="entry name" value="Transcription Factor, Ets-1"/>
    <property type="match status" value="1"/>
</dbReference>
<protein>
    <submittedName>
        <fullName evidence="2">2397_t:CDS:1</fullName>
    </submittedName>
</protein>
<dbReference type="Proteomes" id="UP000789342">
    <property type="component" value="Unassembled WGS sequence"/>
</dbReference>
<organism evidence="2 3">
    <name type="scientific">Acaulospora morrowiae</name>
    <dbReference type="NCBI Taxonomy" id="94023"/>
    <lineage>
        <taxon>Eukaryota</taxon>
        <taxon>Fungi</taxon>
        <taxon>Fungi incertae sedis</taxon>
        <taxon>Mucoromycota</taxon>
        <taxon>Glomeromycotina</taxon>
        <taxon>Glomeromycetes</taxon>
        <taxon>Diversisporales</taxon>
        <taxon>Acaulosporaceae</taxon>
        <taxon>Acaulospora</taxon>
    </lineage>
</organism>
<accession>A0A9N9CJF5</accession>
<dbReference type="EMBL" id="CAJVPV010006368">
    <property type="protein sequence ID" value="CAG8604009.1"/>
    <property type="molecule type" value="Genomic_DNA"/>
</dbReference>
<dbReference type="OrthoDB" id="2419124at2759"/>
<reference evidence="2" key="1">
    <citation type="submission" date="2021-06" db="EMBL/GenBank/DDBJ databases">
        <authorList>
            <person name="Kallberg Y."/>
            <person name="Tangrot J."/>
            <person name="Rosling A."/>
        </authorList>
    </citation>
    <scope>NUCLEOTIDE SEQUENCE</scope>
    <source>
        <strain evidence="2">CL551</strain>
    </source>
</reference>
<dbReference type="Gene3D" id="3.40.50.1010">
    <property type="entry name" value="5'-nuclease"/>
    <property type="match status" value="1"/>
</dbReference>
<comment type="caution">
    <text evidence="2">The sequence shown here is derived from an EMBL/GenBank/DDBJ whole genome shotgun (WGS) entry which is preliminary data.</text>
</comment>
<dbReference type="AlphaFoldDB" id="A0A9N9CJF5"/>
<sequence length="284" mass="32156">MSNNIASTSTSAPTAGLSTVEINEWSRNRVKEFLQERRAELDLEDEDINIIYNQRVRGDIFLKLTEVTLERWGIPGGPAIAITELVKQVKGAGILKSNTGLVSVFVDNSNLFIEGKNSFYLNQLHIDHGHLLSTILKRQQMGSNPIIVGSRPLPNDSLWKQIRNQGYDVVVYNRNIENKEKKVDMALGVSIMNVIWFNNPGVLILIAGDGDYEPVINEALKHKWKVEIWFWSSAAQHLHDLDIQEQVIMAHIGHKSVQGIRIYKKVNKEQQLNTVNALINITDR</sequence>
<evidence type="ECO:0000313" key="3">
    <source>
        <dbReference type="Proteomes" id="UP000789342"/>
    </source>
</evidence>
<feature type="non-terminal residue" evidence="2">
    <location>
        <position position="284"/>
    </location>
</feature>
<proteinExistence type="predicted"/>
<gene>
    <name evidence="2" type="ORF">AMORRO_LOCUS7907</name>
</gene>
<evidence type="ECO:0000259" key="1">
    <source>
        <dbReference type="Pfam" id="PF01936"/>
    </source>
</evidence>